<proteinExistence type="predicted"/>
<organism evidence="4">
    <name type="scientific">Nippostrongylus brasiliensis</name>
    <name type="common">Rat hookworm</name>
    <dbReference type="NCBI Taxonomy" id="27835"/>
    <lineage>
        <taxon>Eukaryota</taxon>
        <taxon>Metazoa</taxon>
        <taxon>Ecdysozoa</taxon>
        <taxon>Nematoda</taxon>
        <taxon>Chromadorea</taxon>
        <taxon>Rhabditida</taxon>
        <taxon>Rhabditina</taxon>
        <taxon>Rhabditomorpha</taxon>
        <taxon>Strongyloidea</taxon>
        <taxon>Heligmosomidae</taxon>
        <taxon>Nippostrongylus</taxon>
    </lineage>
</organism>
<evidence type="ECO:0000313" key="3">
    <source>
        <dbReference type="Proteomes" id="UP000271162"/>
    </source>
</evidence>
<accession>A0A0N4Y2D0</accession>
<dbReference type="WBParaSite" id="NBR_0000986001-mRNA-1">
    <property type="protein sequence ID" value="NBR_0000986001-mRNA-1"/>
    <property type="gene ID" value="NBR_0000986001"/>
</dbReference>
<gene>
    <name evidence="2" type="ORF">NBR_LOCUS9861</name>
</gene>
<feature type="region of interest" description="Disordered" evidence="1">
    <location>
        <begin position="1"/>
        <end position="39"/>
    </location>
</feature>
<dbReference type="AlphaFoldDB" id="A0A0N4Y2D0"/>
<dbReference type="EMBL" id="UYSL01020213">
    <property type="protein sequence ID" value="VDL73450.1"/>
    <property type="molecule type" value="Genomic_DNA"/>
</dbReference>
<evidence type="ECO:0000313" key="2">
    <source>
        <dbReference type="EMBL" id="VDL73450.1"/>
    </source>
</evidence>
<dbReference type="Proteomes" id="UP000271162">
    <property type="component" value="Unassembled WGS sequence"/>
</dbReference>
<sequence length="67" mass="7220">MLTVRNARNVDKVSSEEVNECSPGELSAAGTSRQSPPQSVIPKEQLSVLMFLSSGCHFTLSVSGDYF</sequence>
<feature type="compositionally biased region" description="Polar residues" evidence="1">
    <location>
        <begin position="29"/>
        <end position="38"/>
    </location>
</feature>
<name>A0A0N4Y2D0_NIPBR</name>
<evidence type="ECO:0000313" key="4">
    <source>
        <dbReference type="WBParaSite" id="NBR_0000986001-mRNA-1"/>
    </source>
</evidence>
<protein>
    <submittedName>
        <fullName evidence="2 4">Uncharacterized protein</fullName>
    </submittedName>
</protein>
<reference evidence="4" key="1">
    <citation type="submission" date="2017-02" db="UniProtKB">
        <authorList>
            <consortium name="WormBaseParasite"/>
        </authorList>
    </citation>
    <scope>IDENTIFICATION</scope>
</reference>
<reference evidence="2 3" key="2">
    <citation type="submission" date="2018-11" db="EMBL/GenBank/DDBJ databases">
        <authorList>
            <consortium name="Pathogen Informatics"/>
        </authorList>
    </citation>
    <scope>NUCLEOTIDE SEQUENCE [LARGE SCALE GENOMIC DNA]</scope>
</reference>
<evidence type="ECO:0000256" key="1">
    <source>
        <dbReference type="SAM" id="MobiDB-lite"/>
    </source>
</evidence>
<keyword evidence="3" id="KW-1185">Reference proteome</keyword>